<sequence>MRQVIDEAMPSRSYNVAVGRRSTRPSVSNHQPTVAKSTYAGNGPSHLSRRAQVEMGRRTKEMVVAENSHTNTRSMNLDRVKRLTSEAQNPTEEQKLESSSKSSLCDIHCYENPILCAAWSENLIATGSADCTSKIFETAYLTIIYWNFFVIVDVSLFFR</sequence>
<feature type="compositionally biased region" description="Polar residues" evidence="1">
    <location>
        <begin position="24"/>
        <end position="40"/>
    </location>
</feature>
<keyword evidence="2" id="KW-1133">Transmembrane helix</keyword>
<organism evidence="3 4">
    <name type="scientific">Caenorhabditis japonica</name>
    <dbReference type="NCBI Taxonomy" id="281687"/>
    <lineage>
        <taxon>Eukaryota</taxon>
        <taxon>Metazoa</taxon>
        <taxon>Ecdysozoa</taxon>
        <taxon>Nematoda</taxon>
        <taxon>Chromadorea</taxon>
        <taxon>Rhabditida</taxon>
        <taxon>Rhabditina</taxon>
        <taxon>Rhabditomorpha</taxon>
        <taxon>Rhabditoidea</taxon>
        <taxon>Rhabditidae</taxon>
        <taxon>Peloderinae</taxon>
        <taxon>Caenorhabditis</taxon>
    </lineage>
</organism>
<dbReference type="EnsemblMetazoa" id="CJA27009.1">
    <property type="protein sequence ID" value="CJA27009.1"/>
    <property type="gene ID" value="WBGene00182581"/>
</dbReference>
<evidence type="ECO:0000313" key="4">
    <source>
        <dbReference type="Proteomes" id="UP000005237"/>
    </source>
</evidence>
<dbReference type="Proteomes" id="UP000005237">
    <property type="component" value="Unassembled WGS sequence"/>
</dbReference>
<keyword evidence="2" id="KW-0472">Membrane</keyword>
<feature type="region of interest" description="Disordered" evidence="1">
    <location>
        <begin position="64"/>
        <end position="97"/>
    </location>
</feature>
<protein>
    <recommendedName>
        <fullName evidence="5">WD_REPEATS_REGION domain-containing protein</fullName>
    </recommendedName>
</protein>
<feature type="transmembrane region" description="Helical" evidence="2">
    <location>
        <begin position="139"/>
        <end position="158"/>
    </location>
</feature>
<reference evidence="3" key="2">
    <citation type="submission" date="2022-06" db="UniProtKB">
        <authorList>
            <consortium name="EnsemblMetazoa"/>
        </authorList>
    </citation>
    <scope>IDENTIFICATION</scope>
    <source>
        <strain evidence="3">DF5081</strain>
    </source>
</reference>
<reference evidence="4" key="1">
    <citation type="submission" date="2010-08" db="EMBL/GenBank/DDBJ databases">
        <authorList>
            <consortium name="Caenorhabditis japonica Sequencing Consortium"/>
            <person name="Wilson R.K."/>
        </authorList>
    </citation>
    <scope>NUCLEOTIDE SEQUENCE [LARGE SCALE GENOMIC DNA]</scope>
    <source>
        <strain evidence="4">DF5081</strain>
    </source>
</reference>
<accession>A0A8R1E712</accession>
<keyword evidence="2" id="KW-0812">Transmembrane</keyword>
<evidence type="ECO:0008006" key="5">
    <source>
        <dbReference type="Google" id="ProtNLM"/>
    </source>
</evidence>
<dbReference type="InterPro" id="IPR015943">
    <property type="entry name" value="WD40/YVTN_repeat-like_dom_sf"/>
</dbReference>
<feature type="region of interest" description="Disordered" evidence="1">
    <location>
        <begin position="19"/>
        <end position="47"/>
    </location>
</feature>
<evidence type="ECO:0000256" key="1">
    <source>
        <dbReference type="SAM" id="MobiDB-lite"/>
    </source>
</evidence>
<dbReference type="AlphaFoldDB" id="A0A8R1E712"/>
<evidence type="ECO:0000256" key="2">
    <source>
        <dbReference type="SAM" id="Phobius"/>
    </source>
</evidence>
<keyword evidence="4" id="KW-1185">Reference proteome</keyword>
<evidence type="ECO:0000313" key="3">
    <source>
        <dbReference type="EnsemblMetazoa" id="CJA27009.1"/>
    </source>
</evidence>
<dbReference type="Gene3D" id="2.130.10.10">
    <property type="entry name" value="YVTN repeat-like/Quinoprotein amine dehydrogenase"/>
    <property type="match status" value="1"/>
</dbReference>
<proteinExistence type="predicted"/>
<name>A0A8R1E712_CAEJA</name>